<dbReference type="EMBL" id="AMQN01005026">
    <property type="status" value="NOT_ANNOTATED_CDS"/>
    <property type="molecule type" value="Genomic_DNA"/>
</dbReference>
<evidence type="ECO:0000313" key="11">
    <source>
        <dbReference type="Proteomes" id="UP000014760"/>
    </source>
</evidence>
<dbReference type="Gene3D" id="1.20.140.150">
    <property type="match status" value="1"/>
</dbReference>
<dbReference type="PANTHER" id="PTHR14399">
    <property type="entry name" value="P53-INDUCED PROTEIN RELATED"/>
    <property type="match status" value="1"/>
</dbReference>
<keyword evidence="5" id="KW-0965">Cell junction</keyword>
<evidence type="ECO:0000313" key="10">
    <source>
        <dbReference type="EnsemblMetazoa" id="CapteP202553"/>
    </source>
</evidence>
<dbReference type="AlphaFoldDB" id="R7VE06"/>
<feature type="transmembrane region" description="Helical" evidence="8">
    <location>
        <begin position="145"/>
        <end position="167"/>
    </location>
</feature>
<evidence type="ECO:0000256" key="1">
    <source>
        <dbReference type="ARBA" id="ARBA00004141"/>
    </source>
</evidence>
<evidence type="ECO:0000256" key="5">
    <source>
        <dbReference type="ARBA" id="ARBA00022949"/>
    </source>
</evidence>
<dbReference type="GO" id="GO:0005911">
    <property type="term" value="C:cell-cell junction"/>
    <property type="evidence" value="ECO:0007669"/>
    <property type="project" value="TreeGrafter"/>
</dbReference>
<reference evidence="10" key="3">
    <citation type="submission" date="2015-06" db="UniProtKB">
        <authorList>
            <consortium name="EnsemblMetazoa"/>
        </authorList>
    </citation>
    <scope>IDENTIFICATION</scope>
</reference>
<feature type="transmembrane region" description="Helical" evidence="8">
    <location>
        <begin position="75"/>
        <end position="103"/>
    </location>
</feature>
<dbReference type="EnsemblMetazoa" id="CapteT202553">
    <property type="protein sequence ID" value="CapteP202553"/>
    <property type="gene ID" value="CapteG202553"/>
</dbReference>
<evidence type="ECO:0000256" key="4">
    <source>
        <dbReference type="ARBA" id="ARBA00022692"/>
    </source>
</evidence>
<evidence type="ECO:0000256" key="2">
    <source>
        <dbReference type="ARBA" id="ARBA00004282"/>
    </source>
</evidence>
<keyword evidence="11" id="KW-1185">Reference proteome</keyword>
<dbReference type="GO" id="GO:0098609">
    <property type="term" value="P:cell-cell adhesion"/>
    <property type="evidence" value="ECO:0007669"/>
    <property type="project" value="TreeGrafter"/>
</dbReference>
<dbReference type="PROSITE" id="PS01346">
    <property type="entry name" value="CLAUDIN"/>
    <property type="match status" value="1"/>
</dbReference>
<dbReference type="InterPro" id="IPR017974">
    <property type="entry name" value="Claudin_CS"/>
</dbReference>
<keyword evidence="6 8" id="KW-1133">Transmembrane helix</keyword>
<gene>
    <name evidence="9" type="ORF">CAPTEDRAFT_202553</name>
</gene>
<dbReference type="Proteomes" id="UP000014760">
    <property type="component" value="Unassembled WGS sequence"/>
</dbReference>
<proteinExistence type="inferred from homology"/>
<accession>R7VE06</accession>
<evidence type="ECO:0000256" key="7">
    <source>
        <dbReference type="ARBA" id="ARBA00023136"/>
    </source>
</evidence>
<dbReference type="GO" id="GO:0016020">
    <property type="term" value="C:membrane"/>
    <property type="evidence" value="ECO:0007669"/>
    <property type="project" value="UniProtKB-SubCell"/>
</dbReference>
<dbReference type="PANTHER" id="PTHR14399:SF5">
    <property type="entry name" value="CELL JUNCTION PROTEIN VAB-9"/>
    <property type="match status" value="1"/>
</dbReference>
<evidence type="ECO:0000256" key="6">
    <source>
        <dbReference type="ARBA" id="ARBA00022989"/>
    </source>
</evidence>
<dbReference type="OrthoDB" id="6249883at2759"/>
<reference evidence="11" key="1">
    <citation type="submission" date="2012-12" db="EMBL/GenBank/DDBJ databases">
        <authorList>
            <person name="Hellsten U."/>
            <person name="Grimwood J."/>
            <person name="Chapman J.A."/>
            <person name="Shapiro H."/>
            <person name="Aerts A."/>
            <person name="Otillar R.P."/>
            <person name="Terry A.Y."/>
            <person name="Boore J.L."/>
            <person name="Simakov O."/>
            <person name="Marletaz F."/>
            <person name="Cho S.-J."/>
            <person name="Edsinger-Gonzales E."/>
            <person name="Havlak P."/>
            <person name="Kuo D.-H."/>
            <person name="Larsson T."/>
            <person name="Lv J."/>
            <person name="Arendt D."/>
            <person name="Savage R."/>
            <person name="Osoegawa K."/>
            <person name="de Jong P."/>
            <person name="Lindberg D.R."/>
            <person name="Seaver E.C."/>
            <person name="Weisblat D.A."/>
            <person name="Putnam N.H."/>
            <person name="Grigoriev I.V."/>
            <person name="Rokhsar D.S."/>
        </authorList>
    </citation>
    <scope>NUCLEOTIDE SEQUENCE</scope>
    <source>
        <strain evidence="11">I ESC-2004</strain>
    </source>
</reference>
<evidence type="ECO:0008006" key="12">
    <source>
        <dbReference type="Google" id="ProtNLM"/>
    </source>
</evidence>
<name>R7VE06_CAPTE</name>
<evidence type="ECO:0000313" key="9">
    <source>
        <dbReference type="EMBL" id="ELU13910.1"/>
    </source>
</evidence>
<dbReference type="HOGENOM" id="CLU_1403650_0_0_1"/>
<keyword evidence="7 8" id="KW-0472">Membrane</keyword>
<feature type="transmembrane region" description="Helical" evidence="8">
    <location>
        <begin position="115"/>
        <end position="133"/>
    </location>
</feature>
<evidence type="ECO:0000256" key="8">
    <source>
        <dbReference type="SAM" id="Phobius"/>
    </source>
</evidence>
<keyword evidence="4 8" id="KW-0812">Transmembrane</keyword>
<reference evidence="9 11" key="2">
    <citation type="journal article" date="2013" name="Nature">
        <title>Insights into bilaterian evolution from three spiralian genomes.</title>
        <authorList>
            <person name="Simakov O."/>
            <person name="Marletaz F."/>
            <person name="Cho S.J."/>
            <person name="Edsinger-Gonzales E."/>
            <person name="Havlak P."/>
            <person name="Hellsten U."/>
            <person name="Kuo D.H."/>
            <person name="Larsson T."/>
            <person name="Lv J."/>
            <person name="Arendt D."/>
            <person name="Savage R."/>
            <person name="Osoegawa K."/>
            <person name="de Jong P."/>
            <person name="Grimwood J."/>
            <person name="Chapman J.A."/>
            <person name="Shapiro H."/>
            <person name="Aerts A."/>
            <person name="Otillar R.P."/>
            <person name="Terry A.Y."/>
            <person name="Boore J.L."/>
            <person name="Grigoriev I.V."/>
            <person name="Lindberg D.R."/>
            <person name="Seaver E.C."/>
            <person name="Weisblat D.A."/>
            <person name="Putnam N.H."/>
            <person name="Rokhsar D.S."/>
        </authorList>
    </citation>
    <scope>NUCLEOTIDE SEQUENCE</scope>
    <source>
        <strain evidence="9 11">I ESC-2004</strain>
    </source>
</reference>
<dbReference type="InterPro" id="IPR004031">
    <property type="entry name" value="PMP22/EMP/MP20/Claudin"/>
</dbReference>
<dbReference type="InterPro" id="IPR015664">
    <property type="entry name" value="P53_induced"/>
</dbReference>
<organism evidence="9">
    <name type="scientific">Capitella teleta</name>
    <name type="common">Polychaete worm</name>
    <dbReference type="NCBI Taxonomy" id="283909"/>
    <lineage>
        <taxon>Eukaryota</taxon>
        <taxon>Metazoa</taxon>
        <taxon>Spiralia</taxon>
        <taxon>Lophotrochozoa</taxon>
        <taxon>Annelida</taxon>
        <taxon>Polychaeta</taxon>
        <taxon>Sedentaria</taxon>
        <taxon>Scolecida</taxon>
        <taxon>Capitellidae</taxon>
        <taxon>Capitella</taxon>
    </lineage>
</organism>
<comment type="similarity">
    <text evidence="3">Belongs to the TMEM47 family.</text>
</comment>
<dbReference type="Pfam" id="PF00822">
    <property type="entry name" value="PMP22_Claudin"/>
    <property type="match status" value="1"/>
</dbReference>
<sequence length="194" mass="21757">MATFEKHFTRLNDLTNRHPSFRLVHRFKYRESILNSKDYPEPGEFYAGLWYLCSMPVDGVTNCTSEFHTDWDNGVVGLMLFSVGAGFFAIVLSIFGACAVGLPQKIYYFHSAGEIFFICAVTACTALIVYPVTTSQKEGLKDYTLHIGYALGWASAVFFFLSAACLCMDDLYLSIAKNSCFRALKGDRITNVRV</sequence>
<dbReference type="EMBL" id="KB294939">
    <property type="protein sequence ID" value="ELU13910.1"/>
    <property type="molecule type" value="Genomic_DNA"/>
</dbReference>
<comment type="subcellular location">
    <subcellularLocation>
        <location evidence="2">Cell junction</location>
    </subcellularLocation>
    <subcellularLocation>
        <location evidence="1">Membrane</location>
        <topology evidence="1">Multi-pass membrane protein</topology>
    </subcellularLocation>
</comment>
<evidence type="ECO:0000256" key="3">
    <source>
        <dbReference type="ARBA" id="ARBA00008691"/>
    </source>
</evidence>
<protein>
    <recommendedName>
        <fullName evidence="12">MARVEL domain-containing protein</fullName>
    </recommendedName>
</protein>
<dbReference type="STRING" id="283909.R7VE06"/>